<gene>
    <name evidence="2" type="ORF">C8N30_2779</name>
</gene>
<sequence length="117" mass="12926">MKYMISILLVLANLSVANAEPVGLKCSLKHAEYGEQGPLSIIFDSETGEASIFDGQVSPILNETKKILFFFISSNEDVGGFISIIVSKENGRLWYFAGAPDREIVTMDGNCFRPFKK</sequence>
<evidence type="ECO:0008006" key="4">
    <source>
        <dbReference type="Google" id="ProtNLM"/>
    </source>
</evidence>
<evidence type="ECO:0000256" key="1">
    <source>
        <dbReference type="SAM" id="SignalP"/>
    </source>
</evidence>
<protein>
    <recommendedName>
        <fullName evidence="4">Membrane-bound lysozyme inhibitor of c-type lysozyme MliC</fullName>
    </recommendedName>
</protein>
<dbReference type="RefSeq" id="WP_025062264.1">
    <property type="nucleotide sequence ID" value="NZ_RAQK01000002.1"/>
</dbReference>
<feature type="chain" id="PRO_5019218809" description="Membrane-bound lysozyme inhibitor of c-type lysozyme MliC" evidence="1">
    <location>
        <begin position="20"/>
        <end position="117"/>
    </location>
</feature>
<organism evidence="2 3">
    <name type="scientific">Sulfitobacter guttiformis</name>
    <dbReference type="NCBI Taxonomy" id="74349"/>
    <lineage>
        <taxon>Bacteria</taxon>
        <taxon>Pseudomonadati</taxon>
        <taxon>Pseudomonadota</taxon>
        <taxon>Alphaproteobacteria</taxon>
        <taxon>Rhodobacterales</taxon>
        <taxon>Roseobacteraceae</taxon>
        <taxon>Sulfitobacter</taxon>
    </lineage>
</organism>
<keyword evidence="3" id="KW-1185">Reference proteome</keyword>
<proteinExistence type="predicted"/>
<comment type="caution">
    <text evidence="2">The sequence shown here is derived from an EMBL/GenBank/DDBJ whole genome shotgun (WGS) entry which is preliminary data.</text>
</comment>
<name>A0A420DHI9_9RHOB</name>
<accession>A0A420DHI9</accession>
<dbReference type="Proteomes" id="UP000284407">
    <property type="component" value="Unassembled WGS sequence"/>
</dbReference>
<evidence type="ECO:0000313" key="3">
    <source>
        <dbReference type="Proteomes" id="UP000284407"/>
    </source>
</evidence>
<dbReference type="AlphaFoldDB" id="A0A420DHI9"/>
<keyword evidence="1" id="KW-0732">Signal</keyword>
<feature type="signal peptide" evidence="1">
    <location>
        <begin position="1"/>
        <end position="19"/>
    </location>
</feature>
<evidence type="ECO:0000313" key="2">
    <source>
        <dbReference type="EMBL" id="RKE93689.1"/>
    </source>
</evidence>
<reference evidence="2 3" key="1">
    <citation type="submission" date="2018-09" db="EMBL/GenBank/DDBJ databases">
        <title>Genomic Encyclopedia of Archaeal and Bacterial Type Strains, Phase II (KMG-II): from individual species to whole genera.</title>
        <authorList>
            <person name="Goeker M."/>
        </authorList>
    </citation>
    <scope>NUCLEOTIDE SEQUENCE [LARGE SCALE GENOMIC DNA]</scope>
    <source>
        <strain evidence="2 3">DSM 11458</strain>
    </source>
</reference>
<dbReference type="EMBL" id="RAQK01000002">
    <property type="protein sequence ID" value="RKE93689.1"/>
    <property type="molecule type" value="Genomic_DNA"/>
</dbReference>